<evidence type="ECO:0000256" key="1">
    <source>
        <dbReference type="SAM" id="MobiDB-lite"/>
    </source>
</evidence>
<dbReference type="STRING" id="126957.T1J0M1"/>
<dbReference type="PANTHER" id="PTHR40240:SF1">
    <property type="entry name" value="PLEXUS, ISOFORM A"/>
    <property type="match status" value="1"/>
</dbReference>
<name>T1J0M1_STRMM</name>
<dbReference type="EnsemblMetazoa" id="SMAR007074-RA">
    <property type="protein sequence ID" value="SMAR007074-PA"/>
    <property type="gene ID" value="SMAR007074"/>
</dbReference>
<dbReference type="HOGENOM" id="CLU_008406_0_0_1"/>
<dbReference type="PANTHER" id="PTHR40240">
    <property type="entry name" value="PLEXUS, ISOFORM A"/>
    <property type="match status" value="1"/>
</dbReference>
<keyword evidence="3" id="KW-1185">Reference proteome</keyword>
<dbReference type="eggNOG" id="ENOG502QUHJ">
    <property type="taxonomic scope" value="Eukaryota"/>
</dbReference>
<dbReference type="EMBL" id="JH431738">
    <property type="status" value="NOT_ANNOTATED_CDS"/>
    <property type="molecule type" value="Genomic_DNA"/>
</dbReference>
<dbReference type="PhylomeDB" id="T1J0M1"/>
<protein>
    <recommendedName>
        <fullName evidence="4">Genetic suppressor element-like domain-containing protein</fullName>
    </recommendedName>
</protein>
<feature type="compositionally biased region" description="Polar residues" evidence="1">
    <location>
        <begin position="831"/>
        <end position="842"/>
    </location>
</feature>
<dbReference type="OMA" id="YCCANPE"/>
<evidence type="ECO:0000313" key="3">
    <source>
        <dbReference type="Proteomes" id="UP000014500"/>
    </source>
</evidence>
<dbReference type="AlphaFoldDB" id="T1J0M1"/>
<evidence type="ECO:0000313" key="2">
    <source>
        <dbReference type="EnsemblMetazoa" id="SMAR007074-PA"/>
    </source>
</evidence>
<feature type="compositionally biased region" description="Basic residues" evidence="1">
    <location>
        <begin position="9"/>
        <end position="21"/>
    </location>
</feature>
<accession>T1J0M1</accession>
<reference evidence="3" key="1">
    <citation type="submission" date="2011-05" db="EMBL/GenBank/DDBJ databases">
        <authorList>
            <person name="Richards S.R."/>
            <person name="Qu J."/>
            <person name="Jiang H."/>
            <person name="Jhangiani S.N."/>
            <person name="Agravi P."/>
            <person name="Goodspeed R."/>
            <person name="Gross S."/>
            <person name="Mandapat C."/>
            <person name="Jackson L."/>
            <person name="Mathew T."/>
            <person name="Pu L."/>
            <person name="Thornton R."/>
            <person name="Saada N."/>
            <person name="Wilczek-Boney K.B."/>
            <person name="Lee S."/>
            <person name="Kovar C."/>
            <person name="Wu Y."/>
            <person name="Scherer S.E."/>
            <person name="Worley K.C."/>
            <person name="Muzny D.M."/>
            <person name="Gibbs R."/>
        </authorList>
    </citation>
    <scope>NUCLEOTIDE SEQUENCE</scope>
    <source>
        <strain evidence="3">Brora</strain>
    </source>
</reference>
<feature type="compositionally biased region" description="Basic and acidic residues" evidence="1">
    <location>
        <begin position="22"/>
        <end position="36"/>
    </location>
</feature>
<evidence type="ECO:0008006" key="4">
    <source>
        <dbReference type="Google" id="ProtNLM"/>
    </source>
</evidence>
<feature type="region of interest" description="Disordered" evidence="1">
    <location>
        <begin position="817"/>
        <end position="842"/>
    </location>
</feature>
<feature type="region of interest" description="Disordered" evidence="1">
    <location>
        <begin position="1"/>
        <end position="55"/>
    </location>
</feature>
<dbReference type="Proteomes" id="UP000014500">
    <property type="component" value="Unassembled WGS sequence"/>
</dbReference>
<proteinExistence type="predicted"/>
<organism evidence="2 3">
    <name type="scientific">Strigamia maritima</name>
    <name type="common">European centipede</name>
    <name type="synonym">Geophilus maritimus</name>
    <dbReference type="NCBI Taxonomy" id="126957"/>
    <lineage>
        <taxon>Eukaryota</taxon>
        <taxon>Metazoa</taxon>
        <taxon>Ecdysozoa</taxon>
        <taxon>Arthropoda</taxon>
        <taxon>Myriapoda</taxon>
        <taxon>Chilopoda</taxon>
        <taxon>Pleurostigmophora</taxon>
        <taxon>Geophilomorpha</taxon>
        <taxon>Linotaeniidae</taxon>
        <taxon>Strigamia</taxon>
    </lineage>
</organism>
<sequence>MLHQQDIHIKKKKNPFSRRHVQKGDKKTPRYEEFQTRLRPKAKKKGKGEEKDNPREHGVGVATICFVCGSNGAEHYVHVKPRETGSSFPFLEHHVPPEGADVPSNEDGIARSCYLCYSFLNQQWDAYERTRTPHVKRLYWLKRTDNGPYMGAEMRLQGEYASQLMGLDGNGSTCDYKNIQSCGPIAAPHDENSGDAVLDLRSTKFESTLGPRMDLSTPAANQTEENDALDLSMPDKNSVTEVCYVCGEECSRGTLINIYAKPIANCPYFPSLTLHPRPSKSRPMDSTGRVQACAACHQHLLQQWDSYQRRNTPHSDRNYILRKRNQPDSSPSTPSEPVVFVCFTCGLEYPMTSRRVLQAFKSSNSDAGPFFSFWKNPPPGAARITAQGNVHVCSICYKSIHRQRHVFEISKTVEEKRVYRIQNSCTNGTIEWEGREIACYICNKLDSHRNTDILHTLPPKDPTIKTPYFPALQSLQKAIYASPIDEEGKIVTCKTCSNFLIGQWDAYEVDGVPQTQRHYRVRLTESASSTRKLSRELDAAVSESLHIQVSTPDVQMDLGSTHQSPLIKDGGSLLTTVSSSSLNHQQVKISSISLQHAQIPTSTASTRAMDLSTTTSARLVVRTNTYENQYYRPSLQMACVCYVCGHHSEQGKTYSLRAKPFKNRVGTGDERLSAVVQAAFFPFLSTHTPPTNADKLSGESGVSLVCIFCYHSLMAQWVAYEMSPHSSERIPWNRVYNHQNYVCYVCGVTTYRKRVRAVHVTDYPFLVDHPRPAGSLVLNGGDRVVVCLMCYHTLNLQWNDFERMKVPVELRKYNWISAPPPEDEHNRRHSSSSNGENTKNNQMVVIVDEENGRNDGVYYNQHSHSDSHIEKKKIHLLLVNGNT</sequence>
<reference evidence="2" key="2">
    <citation type="submission" date="2015-02" db="UniProtKB">
        <authorList>
            <consortium name="EnsemblMetazoa"/>
        </authorList>
    </citation>
    <scope>IDENTIFICATION</scope>
</reference>